<dbReference type="EMBL" id="CP002025">
    <property type="protein sequence ID" value="ADK32113.1"/>
    <property type="molecule type" value="Genomic_DNA"/>
</dbReference>
<dbReference type="Proteomes" id="UP000000332">
    <property type="component" value="Chromosome"/>
</dbReference>
<protein>
    <submittedName>
        <fullName evidence="1">Uncharacterized protein</fullName>
    </submittedName>
</protein>
<dbReference type="AlphaFoldDB" id="D8IG49"/>
<gene>
    <name evidence="1" type="ordered locus">BP951000_2138</name>
</gene>
<dbReference type="KEGG" id="bpo:BP951000_2138"/>
<evidence type="ECO:0000313" key="2">
    <source>
        <dbReference type="Proteomes" id="UP000000332"/>
    </source>
</evidence>
<organism evidence="1 2">
    <name type="scientific">Brachyspira pilosicoli (strain ATCC BAA-1826 / 95/1000)</name>
    <dbReference type="NCBI Taxonomy" id="759914"/>
    <lineage>
        <taxon>Bacteria</taxon>
        <taxon>Pseudomonadati</taxon>
        <taxon>Spirochaetota</taxon>
        <taxon>Spirochaetia</taxon>
        <taxon>Brachyspirales</taxon>
        <taxon>Brachyspiraceae</taxon>
        <taxon>Brachyspira</taxon>
    </lineage>
</organism>
<proteinExistence type="predicted"/>
<reference evidence="1 2" key="1">
    <citation type="journal article" date="2010" name="PLoS ONE">
        <title>The complete genome sequence of the pathogenic intestinal spirochete Brachyspira pilosicoli and comparison with other Brachyspira genomes.</title>
        <authorList>
            <person name="Wanchanthuek P."/>
            <person name="Bellgard M.I."/>
            <person name="La T."/>
            <person name="Ryan K."/>
            <person name="Moolhuijzen P."/>
            <person name="Chapman B."/>
            <person name="Black M."/>
            <person name="Schibeci D."/>
            <person name="Hunter A."/>
            <person name="Barrero R."/>
            <person name="Phillips N.D."/>
            <person name="Hampson D.J."/>
        </authorList>
    </citation>
    <scope>NUCLEOTIDE SEQUENCE [LARGE SCALE GENOMIC DNA]</scope>
    <source>
        <strain evidence="2">ATCC BAA-1826 / 95/1000</strain>
    </source>
</reference>
<accession>D8IG49</accession>
<name>D8IG49_BRAP9</name>
<dbReference type="InParanoid" id="D8IG49"/>
<dbReference type="HOGENOM" id="CLU_1122883_0_0_12"/>
<sequence length="249" mass="27502">MCYNIYINNNEGEKNPMKKFLLIISIISMAAISCADSNGAGGATESLVTKNIPSLNKSVKDGTPNTQSSVSLSVSAQATAQASGDVTLGENTNPESGTYSVLERLYSTTWYQSESDYDDGKLETEETFIFFDPSSKMVQREYENGVLDGRDEYSTLTWIADITVDNGSIANLSGEKSRNACIVQNKEMNDNDRDTEFEAYYLADQDTLYIVDGDTRDEVSRELQQLIKDIANNSPRAYGDKYVLSVKAK</sequence>
<evidence type="ECO:0000313" key="1">
    <source>
        <dbReference type="EMBL" id="ADK32113.1"/>
    </source>
</evidence>
<keyword evidence="2" id="KW-1185">Reference proteome</keyword>